<comment type="caution">
    <text evidence="1">The sequence shown here is derived from an EMBL/GenBank/DDBJ whole genome shotgun (WGS) entry which is preliminary data.</text>
</comment>
<name>A0ABR3MBQ4_9TELE</name>
<sequence>MESLNSLAVNSLIPHAFNPQQVLSATRHSFVQDGGKECCREKRTIWRADRKKEGGQFSWGKSRERNFKTSSVQ</sequence>
<dbReference type="EMBL" id="JAYMGO010000014">
    <property type="protein sequence ID" value="KAL1261716.1"/>
    <property type="molecule type" value="Genomic_DNA"/>
</dbReference>
<gene>
    <name evidence="1" type="ORF">QQF64_006981</name>
</gene>
<dbReference type="Proteomes" id="UP001558613">
    <property type="component" value="Unassembled WGS sequence"/>
</dbReference>
<organism evidence="1 2">
    <name type="scientific">Cirrhinus molitorella</name>
    <name type="common">mud carp</name>
    <dbReference type="NCBI Taxonomy" id="172907"/>
    <lineage>
        <taxon>Eukaryota</taxon>
        <taxon>Metazoa</taxon>
        <taxon>Chordata</taxon>
        <taxon>Craniata</taxon>
        <taxon>Vertebrata</taxon>
        <taxon>Euteleostomi</taxon>
        <taxon>Actinopterygii</taxon>
        <taxon>Neopterygii</taxon>
        <taxon>Teleostei</taxon>
        <taxon>Ostariophysi</taxon>
        <taxon>Cypriniformes</taxon>
        <taxon>Cyprinidae</taxon>
        <taxon>Labeoninae</taxon>
        <taxon>Labeonini</taxon>
        <taxon>Cirrhinus</taxon>
    </lineage>
</organism>
<accession>A0ABR3MBQ4</accession>
<reference evidence="1 2" key="1">
    <citation type="submission" date="2023-09" db="EMBL/GenBank/DDBJ databases">
        <authorList>
            <person name="Wang M."/>
        </authorList>
    </citation>
    <scope>NUCLEOTIDE SEQUENCE [LARGE SCALE GENOMIC DNA]</scope>
    <source>
        <strain evidence="1">GT-2023</strain>
        <tissue evidence="1">Liver</tissue>
    </source>
</reference>
<keyword evidence="2" id="KW-1185">Reference proteome</keyword>
<evidence type="ECO:0000313" key="1">
    <source>
        <dbReference type="EMBL" id="KAL1261716.1"/>
    </source>
</evidence>
<evidence type="ECO:0000313" key="2">
    <source>
        <dbReference type="Proteomes" id="UP001558613"/>
    </source>
</evidence>
<proteinExistence type="predicted"/>
<protein>
    <submittedName>
        <fullName evidence="1">Uncharacterized protein</fullName>
    </submittedName>
</protein>